<keyword evidence="5" id="KW-1185">Reference proteome</keyword>
<evidence type="ECO:0000256" key="2">
    <source>
        <dbReference type="ARBA" id="ARBA00022679"/>
    </source>
</evidence>
<feature type="domain" description="Sulfotransferase" evidence="3">
    <location>
        <begin position="1"/>
        <end position="253"/>
    </location>
</feature>
<reference evidence="4 5" key="1">
    <citation type="journal article" date="2015" name="Genome Biol. Evol.">
        <title>The genome of winter moth (Operophtera brumata) provides a genomic perspective on sexual dimorphism and phenology.</title>
        <authorList>
            <person name="Derks M.F."/>
            <person name="Smit S."/>
            <person name="Salis L."/>
            <person name="Schijlen E."/>
            <person name="Bossers A."/>
            <person name="Mateman C."/>
            <person name="Pijl A.S."/>
            <person name="de Ridder D."/>
            <person name="Groenen M.A."/>
            <person name="Visser M.E."/>
            <person name="Megens H.J."/>
        </authorList>
    </citation>
    <scope>NUCLEOTIDE SEQUENCE [LARGE SCALE GENOMIC DNA]</scope>
    <source>
        <strain evidence="4">WM2013NL</strain>
        <tissue evidence="4">Head and thorax</tissue>
    </source>
</reference>
<dbReference type="Proteomes" id="UP000037510">
    <property type="component" value="Unassembled WGS sequence"/>
</dbReference>
<evidence type="ECO:0000259" key="3">
    <source>
        <dbReference type="Pfam" id="PF00685"/>
    </source>
</evidence>
<organism evidence="4 5">
    <name type="scientific">Operophtera brumata</name>
    <name type="common">Winter moth</name>
    <name type="synonym">Phalaena brumata</name>
    <dbReference type="NCBI Taxonomy" id="104452"/>
    <lineage>
        <taxon>Eukaryota</taxon>
        <taxon>Metazoa</taxon>
        <taxon>Ecdysozoa</taxon>
        <taxon>Arthropoda</taxon>
        <taxon>Hexapoda</taxon>
        <taxon>Insecta</taxon>
        <taxon>Pterygota</taxon>
        <taxon>Neoptera</taxon>
        <taxon>Endopterygota</taxon>
        <taxon>Lepidoptera</taxon>
        <taxon>Glossata</taxon>
        <taxon>Ditrysia</taxon>
        <taxon>Geometroidea</taxon>
        <taxon>Geometridae</taxon>
        <taxon>Larentiinae</taxon>
        <taxon>Operophtera</taxon>
    </lineage>
</organism>
<dbReference type="InterPro" id="IPR027417">
    <property type="entry name" value="P-loop_NTPase"/>
</dbReference>
<accession>A0A0L7LHU2</accession>
<proteinExistence type="inferred from homology"/>
<dbReference type="AlphaFoldDB" id="A0A0L7LHU2"/>
<evidence type="ECO:0000256" key="1">
    <source>
        <dbReference type="ARBA" id="ARBA00005771"/>
    </source>
</evidence>
<evidence type="ECO:0000313" key="4">
    <source>
        <dbReference type="EMBL" id="KOB74975.1"/>
    </source>
</evidence>
<dbReference type="STRING" id="104452.A0A0L7LHU2"/>
<comment type="similarity">
    <text evidence="1">Belongs to the sulfotransferase 1 family.</text>
</comment>
<dbReference type="GO" id="GO:0008146">
    <property type="term" value="F:sulfotransferase activity"/>
    <property type="evidence" value="ECO:0007669"/>
    <property type="project" value="InterPro"/>
</dbReference>
<sequence length="268" mass="31373">MVWLLMNDLDYETSREQPLYSRFPMLEITSMIPDIGFELLKANFLNLGNFQGLGDAARCPSWKTISQAPRSSPRFIKTHLPLSMLPPNLLNTAKVVYVARDPRDVCVSYYYLQKMVGKHLIRANVPHYWETFRRDLLPWTPIVTHANEAWEQRHHPNLHFVFYEDMLKNLPKEVHRVSKFLEQDYSDIQLARLAKYLSFDSLRKNKNVNNTTSESEDGVQFIRKGEAGGWKAHFNEKMELQAEEFLTEKLQGLSLTYPSFQLHETTHL</sequence>
<dbReference type="Gene3D" id="3.40.50.300">
    <property type="entry name" value="P-loop containing nucleotide triphosphate hydrolases"/>
    <property type="match status" value="1"/>
</dbReference>
<dbReference type="InterPro" id="IPR000863">
    <property type="entry name" value="Sulfotransferase_dom"/>
</dbReference>
<gene>
    <name evidence="4" type="ORF">OBRU01_08576</name>
</gene>
<dbReference type="EMBL" id="JTDY01001067">
    <property type="protein sequence ID" value="KOB74975.1"/>
    <property type="molecule type" value="Genomic_DNA"/>
</dbReference>
<evidence type="ECO:0000313" key="5">
    <source>
        <dbReference type="Proteomes" id="UP000037510"/>
    </source>
</evidence>
<dbReference type="Pfam" id="PF00685">
    <property type="entry name" value="Sulfotransfer_1"/>
    <property type="match status" value="1"/>
</dbReference>
<keyword evidence="2 4" id="KW-0808">Transferase</keyword>
<protein>
    <submittedName>
        <fullName evidence="4">Sulfotransferase</fullName>
    </submittedName>
</protein>
<comment type="caution">
    <text evidence="4">The sequence shown here is derived from an EMBL/GenBank/DDBJ whole genome shotgun (WGS) entry which is preliminary data.</text>
</comment>
<dbReference type="SUPFAM" id="SSF52540">
    <property type="entry name" value="P-loop containing nucleoside triphosphate hydrolases"/>
    <property type="match status" value="1"/>
</dbReference>
<name>A0A0L7LHU2_OPEBR</name>
<dbReference type="PANTHER" id="PTHR11783">
    <property type="entry name" value="SULFOTRANSFERASE SULT"/>
    <property type="match status" value="1"/>
</dbReference>